<sequence>MKGRAQRDTGQFCRTGDPPSPDEHGATRGRGCGEGSPTLKRIKKQRDLGEEVKILQASRGKPGKAACPGLGCEGLPLRRTGKPGHRRLESQRRKGPHAPRRQPSARGRQVSKPFAPRLRRRCSAEREFQGESGRREIRARGPAAGTSSRGREEGAAAGPRGHGGSASGGGSGFHAGKSQQRNSRQCSRLLHGSGQLLKLLPSCAHSSWKKKEGQRLILVLELAVSEAPMGCLEASKEEAVASRGGRSRPVLEALQEEPDHIRWAPDGSA</sequence>
<organism evidence="2 3">
    <name type="scientific">Vulpes vulpes</name>
    <name type="common">Red fox</name>
    <dbReference type="NCBI Taxonomy" id="9627"/>
    <lineage>
        <taxon>Eukaryota</taxon>
        <taxon>Metazoa</taxon>
        <taxon>Chordata</taxon>
        <taxon>Craniata</taxon>
        <taxon>Vertebrata</taxon>
        <taxon>Euteleostomi</taxon>
        <taxon>Mammalia</taxon>
        <taxon>Eutheria</taxon>
        <taxon>Laurasiatheria</taxon>
        <taxon>Carnivora</taxon>
        <taxon>Caniformia</taxon>
        <taxon>Canidae</taxon>
        <taxon>Vulpes</taxon>
    </lineage>
</organism>
<dbReference type="GeneID" id="140594606"/>
<accession>A0ABM4Y3W7</accession>
<gene>
    <name evidence="3" type="primary">LOC140594606</name>
</gene>
<evidence type="ECO:0008006" key="4">
    <source>
        <dbReference type="Google" id="ProtNLM"/>
    </source>
</evidence>
<feature type="compositionally biased region" description="Polar residues" evidence="1">
    <location>
        <begin position="177"/>
        <end position="186"/>
    </location>
</feature>
<evidence type="ECO:0000256" key="1">
    <source>
        <dbReference type="SAM" id="MobiDB-lite"/>
    </source>
</evidence>
<evidence type="ECO:0000313" key="3">
    <source>
        <dbReference type="RefSeq" id="XP_072584990.1"/>
    </source>
</evidence>
<dbReference type="Proteomes" id="UP001652641">
    <property type="component" value="Chromosome 12"/>
</dbReference>
<evidence type="ECO:0000313" key="2">
    <source>
        <dbReference type="Proteomes" id="UP001652641"/>
    </source>
</evidence>
<feature type="compositionally biased region" description="Basic and acidic residues" evidence="1">
    <location>
        <begin position="122"/>
        <end position="139"/>
    </location>
</feature>
<feature type="region of interest" description="Disordered" evidence="1">
    <location>
        <begin position="1"/>
        <end position="186"/>
    </location>
</feature>
<protein>
    <recommendedName>
        <fullName evidence="4">Collagen alpha-1(I) chain-like</fullName>
    </recommendedName>
</protein>
<feature type="compositionally biased region" description="Gly residues" evidence="1">
    <location>
        <begin position="160"/>
        <end position="173"/>
    </location>
</feature>
<feature type="region of interest" description="Disordered" evidence="1">
    <location>
        <begin position="241"/>
        <end position="269"/>
    </location>
</feature>
<dbReference type="RefSeq" id="XP_072584990.1">
    <property type="nucleotide sequence ID" value="XM_072728889.1"/>
</dbReference>
<keyword evidence="2" id="KW-1185">Reference proteome</keyword>
<reference evidence="3" key="1">
    <citation type="submission" date="2025-08" db="UniProtKB">
        <authorList>
            <consortium name="RefSeq"/>
        </authorList>
    </citation>
    <scope>IDENTIFICATION</scope>
    <source>
        <tissue evidence="3">Cell line</tissue>
    </source>
</reference>
<name>A0ABM4Y3W7_VULVU</name>
<proteinExistence type="predicted"/>